<dbReference type="RefSeq" id="WP_012505151.1">
    <property type="nucleotide sequence ID" value="NC_011059.1"/>
</dbReference>
<accession>B4S5L7</accession>
<dbReference type="KEGG" id="paa:Paes_0558"/>
<evidence type="ECO:0000313" key="1">
    <source>
        <dbReference type="EMBL" id="ACF45614.1"/>
    </source>
</evidence>
<organism evidence="1 2">
    <name type="scientific">Prosthecochloris aestuarii (strain DSM 271 / SK 413)</name>
    <dbReference type="NCBI Taxonomy" id="290512"/>
    <lineage>
        <taxon>Bacteria</taxon>
        <taxon>Pseudomonadati</taxon>
        <taxon>Chlorobiota</taxon>
        <taxon>Chlorobiia</taxon>
        <taxon>Chlorobiales</taxon>
        <taxon>Chlorobiaceae</taxon>
        <taxon>Prosthecochloris</taxon>
    </lineage>
</organism>
<dbReference type="eggNOG" id="ENOG50336QR">
    <property type="taxonomic scope" value="Bacteria"/>
</dbReference>
<dbReference type="AlphaFoldDB" id="B4S5L7"/>
<proteinExistence type="predicted"/>
<evidence type="ECO:0000313" key="2">
    <source>
        <dbReference type="Proteomes" id="UP000002725"/>
    </source>
</evidence>
<gene>
    <name evidence="1" type="ordered locus">Paes_0558</name>
</gene>
<reference evidence="1" key="1">
    <citation type="submission" date="2008-06" db="EMBL/GenBank/DDBJ databases">
        <title>Complete sequence of chromosome of Prosthecochloris aestuarii DSM 271.</title>
        <authorList>
            <consortium name="US DOE Joint Genome Institute"/>
            <person name="Lucas S."/>
            <person name="Copeland A."/>
            <person name="Lapidus A."/>
            <person name="Glavina del Rio T."/>
            <person name="Dalin E."/>
            <person name="Tice H."/>
            <person name="Bruce D."/>
            <person name="Goodwin L."/>
            <person name="Pitluck S."/>
            <person name="Schmutz J."/>
            <person name="Larimer F."/>
            <person name="Land M."/>
            <person name="Hauser L."/>
            <person name="Kyrpides N."/>
            <person name="Anderson I."/>
            <person name="Liu Z."/>
            <person name="Li T."/>
            <person name="Zhao F."/>
            <person name="Overmann J."/>
            <person name="Bryant D.A."/>
            <person name="Richardson P."/>
        </authorList>
    </citation>
    <scope>NUCLEOTIDE SEQUENCE [LARGE SCALE GENOMIC DNA]</scope>
    <source>
        <strain evidence="1">DSM 271</strain>
    </source>
</reference>
<dbReference type="HOGENOM" id="CLU_2080575_0_0_10"/>
<keyword evidence="2" id="KW-1185">Reference proteome</keyword>
<name>B4S5L7_PROA2</name>
<protein>
    <submittedName>
        <fullName evidence="1">Uncharacterized protein</fullName>
    </submittedName>
</protein>
<dbReference type="Proteomes" id="UP000002725">
    <property type="component" value="Chromosome"/>
</dbReference>
<sequence length="110" mass="12945">MNHNDNKNEQLPQTFIRQCSCGYYHLHYRYIMLTIPMHTLFGIMDECYTWEKMRSHESGMHCRNPFRLVVGVASLAILPEDFEEFNEAVQQAAYKALNIMQLIQQTGSQQ</sequence>
<dbReference type="EMBL" id="CP001108">
    <property type="protein sequence ID" value="ACF45614.1"/>
    <property type="molecule type" value="Genomic_DNA"/>
</dbReference>
<dbReference type="STRING" id="290512.Paes_0558"/>